<dbReference type="InterPro" id="IPR000014">
    <property type="entry name" value="PAS"/>
</dbReference>
<comment type="similarity">
    <text evidence="2">Belongs to the methyl-accepting chemotaxis (MCP) protein family.</text>
</comment>
<dbReference type="Gene3D" id="1.20.120.1530">
    <property type="match status" value="2"/>
</dbReference>
<dbReference type="SMART" id="SM00283">
    <property type="entry name" value="MA"/>
    <property type="match status" value="1"/>
</dbReference>
<dbReference type="PANTHER" id="PTHR32089:SF112">
    <property type="entry name" value="LYSOZYME-LIKE PROTEIN-RELATED"/>
    <property type="match status" value="1"/>
</dbReference>
<evidence type="ECO:0000259" key="5">
    <source>
        <dbReference type="PROSITE" id="PS50112"/>
    </source>
</evidence>
<evidence type="ECO:0000313" key="8">
    <source>
        <dbReference type="Proteomes" id="UP000826709"/>
    </source>
</evidence>
<dbReference type="GO" id="GO:0007165">
    <property type="term" value="P:signal transduction"/>
    <property type="evidence" value="ECO:0007669"/>
    <property type="project" value="UniProtKB-KW"/>
</dbReference>
<sequence>MVITLWEISGCPAIADDSRIYDRKDDSLRSEPKIDSIMLKKSFISSRGAIMEAKDTEFNLNGHDDVKPEEGPSKSEIVVEGIDLIPLPLHIIDTDYRILYMNQAASEILGKSEDECLGKHCYDLYNTRVCRSKDCPCRMAMEAGLTKNTDIDLSDGRWINSTGVPFRDRNGAIIGAIEYFPEITAQKQTIQDLLRVGDEARNGNLSARASLETDGDFLKIAESVNALLEAVIVPLQTAARDAELIGNGIIPERIDTSVYGGEFKKLAESFNNCIEGLESLKEGHDVLQRMAQNDYTRKVEGNYRGGFAKIAEAINAVQDRLLHIQAGIISISRGDLKELDNLKRTGRRSENDQMIPAFITMMENLQALVDDAEMLAEAGREGKLSTRADASKHQGEYVNVIEGINHLMDAVVAPVHEAMQVSAHFAEGNYTARFSDDISVAGDFQKFKHSLNDMAEKTATVVTQIQQAVEQVEAGVSDASRGSGEIAKAAEQVAITSQRCADLNRDLLTRMEEISHRIGDLSASNEEMASTSQEVLERAENVAKMGGDAQGLGKEANEKIAVVDEIATESVEDITQLNEEMHEINKIVKLITDISNQTNLLALNAAIEAARAGEHGRGFAVVAGEVRNLAGESKKATNDIETLITSIQAKSEKTATAIKSANNEITASVESVNNAILALNKIVEGAVAVTHDMSEMAKAIEDQANTSNAVVHTVDEGTRLTQETQKEVSDLAALAEEASASTEEIESVTNELGSMAHELKETMAQFRV</sequence>
<name>A0A8G1A2R2_9EURY</name>
<dbReference type="SUPFAM" id="SSF55785">
    <property type="entry name" value="PYP-like sensor domain (PAS domain)"/>
    <property type="match status" value="1"/>
</dbReference>
<evidence type="ECO:0000256" key="2">
    <source>
        <dbReference type="ARBA" id="ARBA00029447"/>
    </source>
</evidence>
<dbReference type="Pfam" id="PF00015">
    <property type="entry name" value="MCPsignal"/>
    <property type="match status" value="1"/>
</dbReference>
<feature type="domain" description="Methyl-accepting transducer" evidence="4">
    <location>
        <begin position="482"/>
        <end position="718"/>
    </location>
</feature>
<dbReference type="GO" id="GO:0006935">
    <property type="term" value="P:chemotaxis"/>
    <property type="evidence" value="ECO:0007669"/>
    <property type="project" value="InterPro"/>
</dbReference>
<dbReference type="InterPro" id="IPR004090">
    <property type="entry name" value="Chemotax_Me-accpt_rcpt"/>
</dbReference>
<dbReference type="AlphaFoldDB" id="A0A8G1A2R2"/>
<feature type="domain" description="PAS" evidence="5">
    <location>
        <begin position="74"/>
        <end position="126"/>
    </location>
</feature>
<dbReference type="SMART" id="SM00091">
    <property type="entry name" value="PAS"/>
    <property type="match status" value="1"/>
</dbReference>
<evidence type="ECO:0000256" key="3">
    <source>
        <dbReference type="PROSITE-ProRule" id="PRU00284"/>
    </source>
</evidence>
<keyword evidence="1 3" id="KW-0807">Transducer</keyword>
<gene>
    <name evidence="7" type="ORF">E2N92_07960</name>
</gene>
<dbReference type="Gene3D" id="3.30.450.20">
    <property type="entry name" value="PAS domain"/>
    <property type="match status" value="1"/>
</dbReference>
<dbReference type="InterPro" id="IPR003660">
    <property type="entry name" value="HAMP_dom"/>
</dbReference>
<protein>
    <submittedName>
        <fullName evidence="7">PAS domain-containing protein</fullName>
    </submittedName>
</protein>
<dbReference type="InterPro" id="IPR035965">
    <property type="entry name" value="PAS-like_dom_sf"/>
</dbReference>
<dbReference type="KEGG" id="mfk:E2N92_07960"/>
<dbReference type="PROSITE" id="PS50112">
    <property type="entry name" value="PAS"/>
    <property type="match status" value="1"/>
</dbReference>
<dbReference type="EMBL" id="CP037968">
    <property type="protein sequence ID" value="QYZ79368.1"/>
    <property type="molecule type" value="Genomic_DNA"/>
</dbReference>
<evidence type="ECO:0000259" key="6">
    <source>
        <dbReference type="PROSITE" id="PS50885"/>
    </source>
</evidence>
<evidence type="ECO:0000259" key="4">
    <source>
        <dbReference type="PROSITE" id="PS50111"/>
    </source>
</evidence>
<accession>A0A8G1A2R2</accession>
<keyword evidence="8" id="KW-1185">Reference proteome</keyword>
<reference evidence="7" key="1">
    <citation type="journal article" date="2005" name="Int. J. Syst. Evol. Microbiol.">
        <title>Methanofollis formosanus sp. nov., isolated from a fish pond.</title>
        <authorList>
            <person name="Wu S.Y."/>
            <person name="Chen S.C."/>
            <person name="Lai M.C."/>
        </authorList>
    </citation>
    <scope>NUCLEOTIDE SEQUENCE</scope>
    <source>
        <strain evidence="7">ML15</strain>
    </source>
</reference>
<dbReference type="Proteomes" id="UP000826709">
    <property type="component" value="Chromosome"/>
</dbReference>
<dbReference type="InterPro" id="IPR004089">
    <property type="entry name" value="MCPsignal_dom"/>
</dbReference>
<dbReference type="Pfam" id="PF18947">
    <property type="entry name" value="HAMP_2"/>
    <property type="match status" value="2"/>
</dbReference>
<dbReference type="PROSITE" id="PS50111">
    <property type="entry name" value="CHEMOTAXIS_TRANSDUC_2"/>
    <property type="match status" value="1"/>
</dbReference>
<dbReference type="PANTHER" id="PTHR32089">
    <property type="entry name" value="METHYL-ACCEPTING CHEMOTAXIS PROTEIN MCPB"/>
    <property type="match status" value="1"/>
</dbReference>
<evidence type="ECO:0000256" key="1">
    <source>
        <dbReference type="ARBA" id="ARBA00023224"/>
    </source>
</evidence>
<dbReference type="GO" id="GO:0004888">
    <property type="term" value="F:transmembrane signaling receptor activity"/>
    <property type="evidence" value="ECO:0007669"/>
    <property type="project" value="InterPro"/>
</dbReference>
<proteinExistence type="inferred from homology"/>
<evidence type="ECO:0000313" key="7">
    <source>
        <dbReference type="EMBL" id="QYZ79368.1"/>
    </source>
</evidence>
<dbReference type="InterPro" id="IPR013656">
    <property type="entry name" value="PAS_4"/>
</dbReference>
<dbReference type="PROSITE" id="PS50885">
    <property type="entry name" value="HAMP"/>
    <property type="match status" value="3"/>
</dbReference>
<feature type="domain" description="HAMP" evidence="6">
    <location>
        <begin position="409"/>
        <end position="463"/>
    </location>
</feature>
<feature type="domain" description="HAMP" evidence="6">
    <location>
        <begin position="285"/>
        <end position="326"/>
    </location>
</feature>
<dbReference type="CDD" id="cd00130">
    <property type="entry name" value="PAS"/>
    <property type="match status" value="1"/>
</dbReference>
<dbReference type="GO" id="GO:0016020">
    <property type="term" value="C:membrane"/>
    <property type="evidence" value="ECO:0007669"/>
    <property type="project" value="InterPro"/>
</dbReference>
<organism evidence="7 8">
    <name type="scientific">Methanofollis formosanus</name>
    <dbReference type="NCBI Taxonomy" id="299308"/>
    <lineage>
        <taxon>Archaea</taxon>
        <taxon>Methanobacteriati</taxon>
        <taxon>Methanobacteriota</taxon>
        <taxon>Stenosarchaea group</taxon>
        <taxon>Methanomicrobia</taxon>
        <taxon>Methanomicrobiales</taxon>
        <taxon>Methanomicrobiaceae</taxon>
        <taxon>Methanofollis</taxon>
    </lineage>
</organism>
<dbReference type="SUPFAM" id="SSF58104">
    <property type="entry name" value="Methyl-accepting chemotaxis protein (MCP) signaling domain"/>
    <property type="match status" value="2"/>
</dbReference>
<dbReference type="Pfam" id="PF08448">
    <property type="entry name" value="PAS_4"/>
    <property type="match status" value="1"/>
</dbReference>
<feature type="domain" description="HAMP" evidence="6">
    <location>
        <begin position="229"/>
        <end position="282"/>
    </location>
</feature>
<dbReference type="CDD" id="cd11386">
    <property type="entry name" value="MCP_signal"/>
    <property type="match status" value="1"/>
</dbReference>
<dbReference type="PRINTS" id="PR00260">
    <property type="entry name" value="CHEMTRNSDUCR"/>
</dbReference>
<reference evidence="7" key="2">
    <citation type="submission" date="2019-03" db="EMBL/GenBank/DDBJ databases">
        <authorList>
            <person name="Chen S.-C."/>
            <person name="Wu S.-Y."/>
            <person name="Lai M.-C."/>
        </authorList>
    </citation>
    <scope>NUCLEOTIDE SEQUENCE</scope>
    <source>
        <strain evidence="7">ML15</strain>
    </source>
</reference>
<dbReference type="SMART" id="SM00304">
    <property type="entry name" value="HAMP"/>
    <property type="match status" value="4"/>
</dbReference>
<dbReference type="Gene3D" id="1.10.287.950">
    <property type="entry name" value="Methyl-accepting chemotaxis protein"/>
    <property type="match status" value="1"/>
</dbReference>